<gene>
    <name evidence="2" type="ORF">BGAL_0582g00070</name>
</gene>
<proteinExistence type="predicted"/>
<protein>
    <submittedName>
        <fullName evidence="2">Uncharacterized protein</fullName>
    </submittedName>
</protein>
<evidence type="ECO:0000256" key="1">
    <source>
        <dbReference type="SAM" id="MobiDB-lite"/>
    </source>
</evidence>
<evidence type="ECO:0000313" key="3">
    <source>
        <dbReference type="Proteomes" id="UP000308671"/>
    </source>
</evidence>
<dbReference type="EMBL" id="PQXL01000581">
    <property type="protein sequence ID" value="THV44771.1"/>
    <property type="molecule type" value="Genomic_DNA"/>
</dbReference>
<dbReference type="AlphaFoldDB" id="A0A4S8QLG6"/>
<dbReference type="OrthoDB" id="3503586at2759"/>
<organism evidence="2 3">
    <name type="scientific">Botrytis galanthina</name>
    <dbReference type="NCBI Taxonomy" id="278940"/>
    <lineage>
        <taxon>Eukaryota</taxon>
        <taxon>Fungi</taxon>
        <taxon>Dikarya</taxon>
        <taxon>Ascomycota</taxon>
        <taxon>Pezizomycotina</taxon>
        <taxon>Leotiomycetes</taxon>
        <taxon>Helotiales</taxon>
        <taxon>Sclerotiniaceae</taxon>
        <taxon>Botrytis</taxon>
    </lineage>
</organism>
<reference evidence="2 3" key="1">
    <citation type="submission" date="2017-12" db="EMBL/GenBank/DDBJ databases">
        <title>Comparative genomics of Botrytis spp.</title>
        <authorList>
            <person name="Valero-Jimenez C.A."/>
            <person name="Tapia P."/>
            <person name="Veloso J."/>
            <person name="Silva-Moreno E."/>
            <person name="Staats M."/>
            <person name="Valdes J.H."/>
            <person name="Van Kan J.A.L."/>
        </authorList>
    </citation>
    <scope>NUCLEOTIDE SEQUENCE [LARGE SCALE GENOMIC DNA]</scope>
    <source>
        <strain evidence="2 3">MUCL435</strain>
    </source>
</reference>
<accession>A0A4S8QLG6</accession>
<keyword evidence="3" id="KW-1185">Reference proteome</keyword>
<sequence>MAAPCDFSDREMPTAMNHKSSNSVKATHLLPDIPSRYSLDAIDNSSDNVVTKLQQAGVFSTHTRFLDNSDSPTENEAHQPQVQITRRPVEALSRFGHLDQLSKFNNLWTKKAWTSELLALRDHQEISAISPSRIHITEKRRKTRFRFNALPVEIREMIYEYTLLRPLKKKKKSTSKAPVFLRALKIYGAPSLYIEAKTTFHSINQFRYNIVNTLKFADPEVCGMFRKLLLVVPSTFTPLSQIPTQMSLLYSSLRHLTIHKMFSHEQGGFETFLTLSLPKFERLITVKVECEYGKFFTSSFVPNQDRWISLLNEMITGENGESVQGILMGEKETSGNAPSAPMWVWKVGNEDSRESRMLVGMKREINLVIKHRVTHVKF</sequence>
<feature type="region of interest" description="Disordered" evidence="1">
    <location>
        <begin position="1"/>
        <end position="23"/>
    </location>
</feature>
<comment type="caution">
    <text evidence="2">The sequence shown here is derived from an EMBL/GenBank/DDBJ whole genome shotgun (WGS) entry which is preliminary data.</text>
</comment>
<name>A0A4S8QLG6_9HELO</name>
<dbReference type="Proteomes" id="UP000308671">
    <property type="component" value="Unassembled WGS sequence"/>
</dbReference>
<evidence type="ECO:0000313" key="2">
    <source>
        <dbReference type="EMBL" id="THV44771.1"/>
    </source>
</evidence>